<dbReference type="SUPFAM" id="SSF52540">
    <property type="entry name" value="P-loop containing nucleoside triphosphate hydrolases"/>
    <property type="match status" value="1"/>
</dbReference>
<dbReference type="PANTHER" id="PTHR42788">
    <property type="entry name" value="TAURINE IMPORT ATP-BINDING PROTEIN-RELATED"/>
    <property type="match status" value="1"/>
</dbReference>
<dbReference type="GO" id="GO:0005524">
    <property type="term" value="F:ATP binding"/>
    <property type="evidence" value="ECO:0007669"/>
    <property type="project" value="UniProtKB-KW"/>
</dbReference>
<organism evidence="5 6">
    <name type="scientific">Conexibacter woesei (strain DSM 14684 / CCUG 47730 / CIP 108061 / JCM 11494 / NBRC 100937 / ID131577)</name>
    <dbReference type="NCBI Taxonomy" id="469383"/>
    <lineage>
        <taxon>Bacteria</taxon>
        <taxon>Bacillati</taxon>
        <taxon>Actinomycetota</taxon>
        <taxon>Thermoleophilia</taxon>
        <taxon>Solirubrobacterales</taxon>
        <taxon>Conexibacteraceae</taxon>
        <taxon>Conexibacter</taxon>
    </lineage>
</organism>
<evidence type="ECO:0000259" key="4">
    <source>
        <dbReference type="PROSITE" id="PS50893"/>
    </source>
</evidence>
<dbReference type="InterPro" id="IPR027417">
    <property type="entry name" value="P-loop_NTPase"/>
</dbReference>
<evidence type="ECO:0000256" key="3">
    <source>
        <dbReference type="ARBA" id="ARBA00022840"/>
    </source>
</evidence>
<keyword evidence="1" id="KW-0813">Transport</keyword>
<evidence type="ECO:0000256" key="1">
    <source>
        <dbReference type="ARBA" id="ARBA00022448"/>
    </source>
</evidence>
<keyword evidence="3" id="KW-0067">ATP-binding</keyword>
<evidence type="ECO:0000313" key="5">
    <source>
        <dbReference type="EMBL" id="ADB52511.1"/>
    </source>
</evidence>
<dbReference type="InterPro" id="IPR017871">
    <property type="entry name" value="ABC_transporter-like_CS"/>
</dbReference>
<reference evidence="6" key="2">
    <citation type="submission" date="2010-01" db="EMBL/GenBank/DDBJ databases">
        <title>The complete genome of Conexibacter woesei DSM 14684.</title>
        <authorList>
            <consortium name="US DOE Joint Genome Institute (JGI-PGF)"/>
            <person name="Lucas S."/>
            <person name="Copeland A."/>
            <person name="Lapidus A."/>
            <person name="Glavina del Rio T."/>
            <person name="Dalin E."/>
            <person name="Tice H."/>
            <person name="Bruce D."/>
            <person name="Goodwin L."/>
            <person name="Pitluck S."/>
            <person name="Kyrpides N."/>
            <person name="Mavromatis K."/>
            <person name="Ivanova N."/>
            <person name="Mikhailova N."/>
            <person name="Chertkov O."/>
            <person name="Brettin T."/>
            <person name="Detter J.C."/>
            <person name="Han C."/>
            <person name="Larimer F."/>
            <person name="Land M."/>
            <person name="Hauser L."/>
            <person name="Markowitz V."/>
            <person name="Cheng J.-F."/>
            <person name="Hugenholtz P."/>
            <person name="Woyke T."/>
            <person name="Wu D."/>
            <person name="Pukall R."/>
            <person name="Steenblock K."/>
            <person name="Schneider S."/>
            <person name="Klenk H.-P."/>
            <person name="Eisen J.A."/>
        </authorList>
    </citation>
    <scope>NUCLEOTIDE SEQUENCE [LARGE SCALE GENOMIC DNA]</scope>
    <source>
        <strain evidence="6">DSM 14684 / CIP 108061 / JCM 11494 / NBRC 100937 / ID131577</strain>
    </source>
</reference>
<dbReference type="InterPro" id="IPR050166">
    <property type="entry name" value="ABC_transporter_ATP-bind"/>
</dbReference>
<dbReference type="STRING" id="469383.Cwoe_4096"/>
<dbReference type="CDD" id="cd03293">
    <property type="entry name" value="ABC_NrtD_SsuB_transporters"/>
    <property type="match status" value="1"/>
</dbReference>
<dbReference type="HOGENOM" id="CLU_000604_1_22_11"/>
<dbReference type="RefSeq" id="WP_012935562.1">
    <property type="nucleotide sequence ID" value="NC_013739.1"/>
</dbReference>
<dbReference type="KEGG" id="cwo:Cwoe_4096"/>
<gene>
    <name evidence="5" type="ordered locus">Cwoe_4096</name>
</gene>
<feature type="domain" description="ABC transporter" evidence="4">
    <location>
        <begin position="3"/>
        <end position="238"/>
    </location>
</feature>
<dbReference type="InterPro" id="IPR003593">
    <property type="entry name" value="AAA+_ATPase"/>
</dbReference>
<dbReference type="Proteomes" id="UP000008229">
    <property type="component" value="Chromosome"/>
</dbReference>
<dbReference type="AlphaFoldDB" id="D3F4Q4"/>
<dbReference type="EMBL" id="CP001854">
    <property type="protein sequence ID" value="ADB52511.1"/>
    <property type="molecule type" value="Genomic_DNA"/>
</dbReference>
<reference evidence="5 6" key="1">
    <citation type="journal article" date="2010" name="Stand. Genomic Sci.">
        <title>Complete genome sequence of Conexibacter woesei type strain (ID131577).</title>
        <authorList>
            <person name="Pukall R."/>
            <person name="Lapidus A."/>
            <person name="Glavina Del Rio T."/>
            <person name="Copeland A."/>
            <person name="Tice H."/>
            <person name="Cheng J.-F."/>
            <person name="Lucas S."/>
            <person name="Chen F."/>
            <person name="Nolan M."/>
            <person name="Bruce D."/>
            <person name="Goodwin L."/>
            <person name="Pitluck S."/>
            <person name="Mavromatis K."/>
            <person name="Ivanova N."/>
            <person name="Ovchinnikova G."/>
            <person name="Pati A."/>
            <person name="Chen A."/>
            <person name="Palaniappan K."/>
            <person name="Land M."/>
            <person name="Hauser L."/>
            <person name="Chang Y.-J."/>
            <person name="Jeffries C.D."/>
            <person name="Chain P."/>
            <person name="Meincke L."/>
            <person name="Sims D."/>
            <person name="Brettin T."/>
            <person name="Detter J.C."/>
            <person name="Rohde M."/>
            <person name="Goeker M."/>
            <person name="Bristow J."/>
            <person name="Eisen J.A."/>
            <person name="Markowitz V."/>
            <person name="Kyrpides N.C."/>
            <person name="Klenk H.-P."/>
            <person name="Hugenholtz P."/>
        </authorList>
    </citation>
    <scope>NUCLEOTIDE SEQUENCE [LARGE SCALE GENOMIC DNA]</scope>
    <source>
        <strain evidence="6">DSM 14684 / CIP 108061 / JCM 11494 / NBRC 100937 / ID131577</strain>
    </source>
</reference>
<protein>
    <submittedName>
        <fullName evidence="5">ABC transporter related protein</fullName>
    </submittedName>
</protein>
<evidence type="ECO:0000313" key="6">
    <source>
        <dbReference type="Proteomes" id="UP000008229"/>
    </source>
</evidence>
<dbReference type="Gene3D" id="3.40.50.300">
    <property type="entry name" value="P-loop containing nucleotide triphosphate hydrolases"/>
    <property type="match status" value="1"/>
</dbReference>
<dbReference type="Pfam" id="PF00005">
    <property type="entry name" value="ABC_tran"/>
    <property type="match status" value="1"/>
</dbReference>
<name>D3F4Q4_CONWI</name>
<evidence type="ECO:0000256" key="2">
    <source>
        <dbReference type="ARBA" id="ARBA00022741"/>
    </source>
</evidence>
<dbReference type="PANTHER" id="PTHR42788:SF13">
    <property type="entry name" value="ALIPHATIC SULFONATES IMPORT ATP-BINDING PROTEIN SSUB"/>
    <property type="match status" value="1"/>
</dbReference>
<dbReference type="OrthoDB" id="8773773at2"/>
<proteinExistence type="predicted"/>
<keyword evidence="2" id="KW-0547">Nucleotide-binding</keyword>
<keyword evidence="6" id="KW-1185">Reference proteome</keyword>
<dbReference type="PROSITE" id="PS50893">
    <property type="entry name" value="ABC_TRANSPORTER_2"/>
    <property type="match status" value="1"/>
</dbReference>
<dbReference type="eggNOG" id="COG1116">
    <property type="taxonomic scope" value="Bacteria"/>
</dbReference>
<dbReference type="PROSITE" id="PS00211">
    <property type="entry name" value="ABC_TRANSPORTER_1"/>
    <property type="match status" value="1"/>
</dbReference>
<accession>D3F4Q4</accession>
<sequence length="261" mass="29354">MFLEIDRITKTFRLERRRNQQELRALDDISLDVAEGEFVVICGPSGCGKSTLLRLIHGLQQPDSGEVRVRGVPVREPTLDRGMVFQHHNLMPWRTVARNVELGLEALGRPKAERTMRAGEWLAKVDLEQFATYYPAQLSGGMQQRVGLARALAVDPEMLLMDEPFGALDAQTRVVLQGELERIWEADSKTVVFITHDIEEAIFLADRVIVMSARPGRIVADIPVEAPRPRGDAWRAAPAFAELKGRIWELLQQTAVKEPVT</sequence>
<dbReference type="SMART" id="SM00382">
    <property type="entry name" value="AAA"/>
    <property type="match status" value="1"/>
</dbReference>
<dbReference type="GO" id="GO:0016887">
    <property type="term" value="F:ATP hydrolysis activity"/>
    <property type="evidence" value="ECO:0007669"/>
    <property type="project" value="InterPro"/>
</dbReference>
<dbReference type="InterPro" id="IPR003439">
    <property type="entry name" value="ABC_transporter-like_ATP-bd"/>
</dbReference>